<evidence type="ECO:0000256" key="6">
    <source>
        <dbReference type="ARBA" id="ARBA00023136"/>
    </source>
</evidence>
<dbReference type="SUPFAM" id="SSF49879">
    <property type="entry name" value="SMAD/FHA domain"/>
    <property type="match status" value="1"/>
</dbReference>
<evidence type="ECO:0000256" key="8">
    <source>
        <dbReference type="SAM" id="Phobius"/>
    </source>
</evidence>
<dbReference type="Gene3D" id="2.60.200.20">
    <property type="match status" value="1"/>
</dbReference>
<evidence type="ECO:0000256" key="4">
    <source>
        <dbReference type="ARBA" id="ARBA00022692"/>
    </source>
</evidence>
<sequence length="456" mass="46644">MTMLPFGAVAPISRRVIAYLIDAVLAAAISVVVPVVALVAIIVSGGDLVSAILLAGLLAGAAGLAWALTFTAMQGGRGSVGMRIQRLRLVTVDGTPIGFGRALLRNIVWGLAASIVVGCFSPLFDGSGRFQGWHDKAGGAFMVDAGPRTEAGQPAQPFGEGATDAGQPAQTSMPGFAWPAPQEIPPRPPAPQVASGSVGTPPPEPAVPEPAAPGFAQQGFAQAEQDESAERTVLSPPPRRALPDDPLISFVPGVTQESVVPASVGPAPADPVHADRTAADAPDPLPGETVAARLGPAPVPRAAEPADAPLPEPPVAAPVAPSPAAPTSAAAPLVNEHDDDIESTRISVPGHRLVFTWDDGQRATVSGRTVFGRNPEEGDGAVNVAVRDETRSLSKTHFEAGADARGGWVLDRQSTNGTVIVRDGVRIACPPGQRVPVRLGDALEIGDRIVTIGGYV</sequence>
<feature type="transmembrane region" description="Helical" evidence="8">
    <location>
        <begin position="48"/>
        <end position="73"/>
    </location>
</feature>
<evidence type="ECO:0000259" key="9">
    <source>
        <dbReference type="PROSITE" id="PS50006"/>
    </source>
</evidence>
<dbReference type="PANTHER" id="PTHR36115">
    <property type="entry name" value="PROLINE-RICH ANTIGEN HOMOLOG-RELATED"/>
    <property type="match status" value="1"/>
</dbReference>
<dbReference type="InterPro" id="IPR010432">
    <property type="entry name" value="RDD"/>
</dbReference>
<keyword evidence="5 8" id="KW-1133">Transmembrane helix</keyword>
<feature type="transmembrane region" description="Helical" evidence="8">
    <location>
        <begin position="107"/>
        <end position="124"/>
    </location>
</feature>
<feature type="region of interest" description="Disordered" evidence="7">
    <location>
        <begin position="147"/>
        <end position="244"/>
    </location>
</feature>
<feature type="compositionally biased region" description="Pro residues" evidence="7">
    <location>
        <begin position="308"/>
        <end position="324"/>
    </location>
</feature>
<keyword evidence="2" id="KW-1003">Cell membrane</keyword>
<dbReference type="InterPro" id="IPR008984">
    <property type="entry name" value="SMAD_FHA_dom_sf"/>
</dbReference>
<feature type="region of interest" description="Disordered" evidence="7">
    <location>
        <begin position="298"/>
        <end position="330"/>
    </location>
</feature>
<dbReference type="EMBL" id="BAABCP010000001">
    <property type="protein sequence ID" value="GAA3932836.1"/>
    <property type="molecule type" value="Genomic_DNA"/>
</dbReference>
<dbReference type="PROSITE" id="PS50006">
    <property type="entry name" value="FHA_DOMAIN"/>
    <property type="match status" value="1"/>
</dbReference>
<keyword evidence="4 8" id="KW-0812">Transmembrane</keyword>
<dbReference type="Pfam" id="PF06271">
    <property type="entry name" value="RDD"/>
    <property type="match status" value="1"/>
</dbReference>
<comment type="subcellular location">
    <subcellularLocation>
        <location evidence="1">Cell membrane</location>
        <topology evidence="1">Multi-pass membrane protein</topology>
    </subcellularLocation>
</comment>
<protein>
    <submittedName>
        <fullName evidence="10">RDD family protein</fullName>
    </submittedName>
</protein>
<evidence type="ECO:0000313" key="11">
    <source>
        <dbReference type="Proteomes" id="UP001501591"/>
    </source>
</evidence>
<dbReference type="InterPro" id="IPR051791">
    <property type="entry name" value="Pra-immunoreactive"/>
</dbReference>
<dbReference type="PANTHER" id="PTHR36115:SF4">
    <property type="entry name" value="MEMBRANE PROTEIN"/>
    <property type="match status" value="1"/>
</dbReference>
<reference evidence="11" key="1">
    <citation type="journal article" date="2019" name="Int. J. Syst. Evol. Microbiol.">
        <title>The Global Catalogue of Microorganisms (GCM) 10K type strain sequencing project: providing services to taxonomists for standard genome sequencing and annotation.</title>
        <authorList>
            <consortium name="The Broad Institute Genomics Platform"/>
            <consortium name="The Broad Institute Genome Sequencing Center for Infectious Disease"/>
            <person name="Wu L."/>
            <person name="Ma J."/>
        </authorList>
    </citation>
    <scope>NUCLEOTIDE SEQUENCE [LARGE SCALE GENOMIC DNA]</scope>
    <source>
        <strain evidence="11">JCM 17024</strain>
    </source>
</reference>
<evidence type="ECO:0000256" key="5">
    <source>
        <dbReference type="ARBA" id="ARBA00022989"/>
    </source>
</evidence>
<evidence type="ECO:0000256" key="2">
    <source>
        <dbReference type="ARBA" id="ARBA00022475"/>
    </source>
</evidence>
<feature type="transmembrane region" description="Helical" evidence="8">
    <location>
        <begin position="16"/>
        <end position="42"/>
    </location>
</feature>
<dbReference type="CDD" id="cd00060">
    <property type="entry name" value="FHA"/>
    <property type="match status" value="1"/>
</dbReference>
<evidence type="ECO:0000256" key="1">
    <source>
        <dbReference type="ARBA" id="ARBA00004651"/>
    </source>
</evidence>
<organism evidence="10 11">
    <name type="scientific">Microbacterium soli</name>
    <dbReference type="NCBI Taxonomy" id="446075"/>
    <lineage>
        <taxon>Bacteria</taxon>
        <taxon>Bacillati</taxon>
        <taxon>Actinomycetota</taxon>
        <taxon>Actinomycetes</taxon>
        <taxon>Micrococcales</taxon>
        <taxon>Microbacteriaceae</taxon>
        <taxon>Microbacterium</taxon>
    </lineage>
</organism>
<keyword evidence="3" id="KW-0597">Phosphoprotein</keyword>
<evidence type="ECO:0000313" key="10">
    <source>
        <dbReference type="EMBL" id="GAA3932836.1"/>
    </source>
</evidence>
<proteinExistence type="predicted"/>
<feature type="compositionally biased region" description="Low complexity" evidence="7">
    <location>
        <begin position="212"/>
        <end position="223"/>
    </location>
</feature>
<dbReference type="InterPro" id="IPR000253">
    <property type="entry name" value="FHA_dom"/>
</dbReference>
<keyword evidence="11" id="KW-1185">Reference proteome</keyword>
<evidence type="ECO:0000256" key="7">
    <source>
        <dbReference type="SAM" id="MobiDB-lite"/>
    </source>
</evidence>
<feature type="compositionally biased region" description="Pro residues" evidence="7">
    <location>
        <begin position="200"/>
        <end position="211"/>
    </location>
</feature>
<dbReference type="Proteomes" id="UP001501591">
    <property type="component" value="Unassembled WGS sequence"/>
</dbReference>
<keyword evidence="6 8" id="KW-0472">Membrane</keyword>
<gene>
    <name evidence="10" type="ORF">GCM10022383_09220</name>
</gene>
<accession>A0ABP7N0A6</accession>
<evidence type="ECO:0000256" key="3">
    <source>
        <dbReference type="ARBA" id="ARBA00022553"/>
    </source>
</evidence>
<comment type="caution">
    <text evidence="10">The sequence shown here is derived from an EMBL/GenBank/DDBJ whole genome shotgun (WGS) entry which is preliminary data.</text>
</comment>
<feature type="compositionally biased region" description="Pro residues" evidence="7">
    <location>
        <begin position="182"/>
        <end position="191"/>
    </location>
</feature>
<name>A0ABP7N0A6_9MICO</name>
<feature type="domain" description="FHA" evidence="9">
    <location>
        <begin position="369"/>
        <end position="420"/>
    </location>
</feature>
<dbReference type="RefSeq" id="WP_344818340.1">
    <property type="nucleotide sequence ID" value="NZ_BAABCP010000001.1"/>
</dbReference>